<dbReference type="GO" id="GO:0003676">
    <property type="term" value="F:nucleic acid binding"/>
    <property type="evidence" value="ECO:0007669"/>
    <property type="project" value="InterPro"/>
</dbReference>
<name>A0A6J6MQF2_9ZZZZ</name>
<dbReference type="Pfam" id="PF00929">
    <property type="entry name" value="RNase_T"/>
    <property type="match status" value="1"/>
</dbReference>
<gene>
    <name evidence="6" type="ORF">UFOPK2340_00749</name>
</gene>
<accession>A0A6J6MQF2</accession>
<dbReference type="GO" id="GO:0000175">
    <property type="term" value="F:3'-5'-RNA exonuclease activity"/>
    <property type="evidence" value="ECO:0007669"/>
    <property type="project" value="InterPro"/>
</dbReference>
<dbReference type="NCBIfam" id="NF003765">
    <property type="entry name" value="PRK05359.1"/>
    <property type="match status" value="1"/>
</dbReference>
<dbReference type="PANTHER" id="PTHR11046:SF0">
    <property type="entry name" value="OLIGORIBONUCLEASE, MITOCHONDRIAL"/>
    <property type="match status" value="1"/>
</dbReference>
<keyword evidence="4" id="KW-0269">Exonuclease</keyword>
<dbReference type="FunFam" id="3.30.420.10:FF:000003">
    <property type="entry name" value="Oligoribonuclease"/>
    <property type="match status" value="1"/>
</dbReference>
<dbReference type="PANTHER" id="PTHR11046">
    <property type="entry name" value="OLIGORIBONUCLEASE, MITOCHONDRIAL"/>
    <property type="match status" value="1"/>
</dbReference>
<dbReference type="EMBL" id="CAEZXC010000034">
    <property type="protein sequence ID" value="CAB4675789.1"/>
    <property type="molecule type" value="Genomic_DNA"/>
</dbReference>
<evidence type="ECO:0000256" key="3">
    <source>
        <dbReference type="ARBA" id="ARBA00022801"/>
    </source>
</evidence>
<protein>
    <submittedName>
        <fullName evidence="6">Unannotated protein</fullName>
    </submittedName>
</protein>
<dbReference type="CDD" id="cd06135">
    <property type="entry name" value="Orn"/>
    <property type="match status" value="1"/>
</dbReference>
<organism evidence="6">
    <name type="scientific">freshwater metagenome</name>
    <dbReference type="NCBI Taxonomy" id="449393"/>
    <lineage>
        <taxon>unclassified sequences</taxon>
        <taxon>metagenomes</taxon>
        <taxon>ecological metagenomes</taxon>
    </lineage>
</organism>
<dbReference type="InterPro" id="IPR013520">
    <property type="entry name" value="Ribonucl_H"/>
</dbReference>
<dbReference type="InterPro" id="IPR012337">
    <property type="entry name" value="RNaseH-like_sf"/>
</dbReference>
<keyword evidence="2" id="KW-0540">Nuclease</keyword>
<keyword evidence="3" id="KW-0378">Hydrolase</keyword>
<feature type="domain" description="Exonuclease" evidence="5">
    <location>
        <begin position="98"/>
        <end position="272"/>
    </location>
</feature>
<evidence type="ECO:0000256" key="1">
    <source>
        <dbReference type="ARBA" id="ARBA00009921"/>
    </source>
</evidence>
<reference evidence="6" key="1">
    <citation type="submission" date="2020-05" db="EMBL/GenBank/DDBJ databases">
        <authorList>
            <person name="Chiriac C."/>
            <person name="Salcher M."/>
            <person name="Ghai R."/>
            <person name="Kavagutti S V."/>
        </authorList>
    </citation>
    <scope>NUCLEOTIDE SEQUENCE</scope>
</reference>
<evidence type="ECO:0000256" key="4">
    <source>
        <dbReference type="ARBA" id="ARBA00022839"/>
    </source>
</evidence>
<evidence type="ECO:0000256" key="2">
    <source>
        <dbReference type="ARBA" id="ARBA00022722"/>
    </source>
</evidence>
<proteinExistence type="inferred from homology"/>
<dbReference type="SMART" id="SM00479">
    <property type="entry name" value="EXOIII"/>
    <property type="match status" value="1"/>
</dbReference>
<sequence length="279" mass="30252">MLEDLFVVGGELFAQLNEVGPRDRDGLMILWWLATEWRHEASVVGNAWVAANAEVVLHTAFGGEAIVVPPNGVENGLASHALITRHRVGVGVATPLPHLIWIDCEMTGLDLVGDALVEIAVLVTDSDLNVIGDGIDVVIATTPEKLAGMNEYVTQMHTTSGLITEIPNGTTMSKAEDAILAYLETTGTVAGKSPLAGNSVSVDRNFIARDMPRLNEYLHYRTVDVSSIKELARRWYPKLYFAAPAKTGNHRALGDIQDSIAELAYYRSTLFIPTTTGNE</sequence>
<evidence type="ECO:0000313" key="6">
    <source>
        <dbReference type="EMBL" id="CAB4675789.1"/>
    </source>
</evidence>
<dbReference type="InterPro" id="IPR022894">
    <property type="entry name" value="Oligoribonuclease"/>
</dbReference>
<dbReference type="AlphaFoldDB" id="A0A6J6MQF2"/>
<dbReference type="SUPFAM" id="SSF53098">
    <property type="entry name" value="Ribonuclease H-like"/>
    <property type="match status" value="1"/>
</dbReference>
<dbReference type="InterPro" id="IPR036397">
    <property type="entry name" value="RNaseH_sf"/>
</dbReference>
<dbReference type="Gene3D" id="3.30.420.10">
    <property type="entry name" value="Ribonuclease H-like superfamily/Ribonuclease H"/>
    <property type="match status" value="1"/>
</dbReference>
<evidence type="ECO:0000259" key="5">
    <source>
        <dbReference type="SMART" id="SM00479"/>
    </source>
</evidence>
<comment type="similarity">
    <text evidence="1">Belongs to the oligoribonuclease family.</text>
</comment>